<protein>
    <submittedName>
        <fullName evidence="2">Partial OrfB transposase, IS605 family</fullName>
    </submittedName>
</protein>
<dbReference type="EMBL" id="LT549890">
    <property type="protein sequence ID" value="SAI84998.1"/>
    <property type="molecule type" value="Genomic_DNA"/>
</dbReference>
<keyword evidence="1" id="KW-0472">Membrane</keyword>
<dbReference type="AlphaFoldDB" id="A0A157T274"/>
<proteinExistence type="predicted"/>
<gene>
    <name evidence="2" type="ORF">SSOP1_1444</name>
</gene>
<dbReference type="Proteomes" id="UP000076770">
    <property type="component" value="Chromosome i"/>
</dbReference>
<evidence type="ECO:0000256" key="1">
    <source>
        <dbReference type="SAM" id="Phobius"/>
    </source>
</evidence>
<keyword evidence="1" id="KW-0812">Transmembrane</keyword>
<reference evidence="3" key="1">
    <citation type="submission" date="2016-04" db="EMBL/GenBank/DDBJ databases">
        <authorList>
            <person name="Shah S.A."/>
            <person name="Garrett R.A."/>
        </authorList>
    </citation>
    <scope>NUCLEOTIDE SEQUENCE [LARGE SCALE GENOMIC DNA]</scope>
    <source>
        <strain evidence="3">ATCC 35091 / DSM 1616 / JCM 8930 / NBRC 15331 / P1</strain>
    </source>
</reference>
<accession>A0A157T274</accession>
<evidence type="ECO:0000313" key="2">
    <source>
        <dbReference type="EMBL" id="SAI84998.1"/>
    </source>
</evidence>
<dbReference type="PATRIC" id="fig|2287.9.peg.1475"/>
<organism evidence="2 3">
    <name type="scientific">Saccharolobus solfataricus</name>
    <name type="common">Sulfolobus solfataricus</name>
    <dbReference type="NCBI Taxonomy" id="2287"/>
    <lineage>
        <taxon>Archaea</taxon>
        <taxon>Thermoproteota</taxon>
        <taxon>Thermoprotei</taxon>
        <taxon>Sulfolobales</taxon>
        <taxon>Sulfolobaceae</taxon>
        <taxon>Saccharolobus</taxon>
    </lineage>
</organism>
<name>A0A157T274_SACSO</name>
<keyword evidence="1" id="KW-1133">Transmembrane helix</keyword>
<evidence type="ECO:0000313" key="3">
    <source>
        <dbReference type="Proteomes" id="UP000076770"/>
    </source>
</evidence>
<feature type="transmembrane region" description="Helical" evidence="1">
    <location>
        <begin position="58"/>
        <end position="75"/>
    </location>
</feature>
<sequence length="76" mass="9166">MRNLSSGFRDRLYLMPYRRVQYWVEWEAMKCGLLVEFVNPKCSSVLCPKFGKKWRKAYIVDFIVLVVMRMIVMLLL</sequence>